<keyword evidence="8" id="KW-0249">Electron transport</keyword>
<feature type="transmembrane region" description="Helical" evidence="14">
    <location>
        <begin position="99"/>
        <end position="123"/>
    </location>
</feature>
<dbReference type="GO" id="GO:0009055">
    <property type="term" value="F:electron transfer activity"/>
    <property type="evidence" value="ECO:0007669"/>
    <property type="project" value="InterPro"/>
</dbReference>
<feature type="transmembrane region" description="Helical" evidence="14">
    <location>
        <begin position="62"/>
        <end position="87"/>
    </location>
</feature>
<comment type="similarity">
    <text evidence="2">Belongs to the cytochrome ubiquinol oxidase subunit 1 family.</text>
</comment>
<dbReference type="AlphaFoldDB" id="A0AA35CM26"/>
<dbReference type="PROSITE" id="PS51007">
    <property type="entry name" value="CYTC"/>
    <property type="match status" value="1"/>
</dbReference>
<comment type="subcellular location">
    <subcellularLocation>
        <location evidence="1">Cell membrane</location>
        <topology evidence="1">Multi-pass membrane protein</topology>
    </subcellularLocation>
</comment>
<evidence type="ECO:0000256" key="13">
    <source>
        <dbReference type="SAM" id="MobiDB-lite"/>
    </source>
</evidence>
<evidence type="ECO:0000256" key="7">
    <source>
        <dbReference type="ARBA" id="ARBA00022723"/>
    </source>
</evidence>
<dbReference type="Gene3D" id="1.10.760.10">
    <property type="entry name" value="Cytochrome c-like domain"/>
    <property type="match status" value="1"/>
</dbReference>
<keyword evidence="9 14" id="KW-1133">Transmembrane helix</keyword>
<dbReference type="GO" id="GO:0020037">
    <property type="term" value="F:heme binding"/>
    <property type="evidence" value="ECO:0007669"/>
    <property type="project" value="InterPro"/>
</dbReference>
<keyword evidence="7 12" id="KW-0479">Metal-binding</keyword>
<dbReference type="InterPro" id="IPR009056">
    <property type="entry name" value="Cyt_c-like_dom"/>
</dbReference>
<sequence>MNYPVWELPGLGGGLLIAIVAIVHVYVAQFAVGGGIFLAVAEWRAHRKGDREQLAYLRYHSRIFLLLTIVLGALTGVGIWFTIGLVSPHGTALLIRNFVWFWAIEWTFFIVEIAAALLYYYGWDRMSPRTHVATGAIYAAAAWLSLAVISGIVAFMLTPGRWPETGNVLHAFFNPGYVPSMLARTAASLALAGLWGLLTAPVARDARVREEMVRFASYWLMPGFFALPLTSIWFLAVAPAPARALVLGGAAPVSLMFFFTLAASALIFFYARYGAFARAQHVTPVAAAVVLALGLVATGGTEWVREGIRKPYLVYGVLYSNGLYARDIPAMQGRSVLAEARWSLVKSAAEADPLTAGREVFRVQCMSCHTIDGYNGIRPLVAGWNEELLDTGLQHLDRLKGFMPPLVGTDEERKALVAYLLSLNPPGQTASAQQPALARAGALTGGE</sequence>
<keyword evidence="11 14" id="KW-0472">Membrane</keyword>
<keyword evidence="4" id="KW-1003">Cell membrane</keyword>
<organism evidence="16 17">
    <name type="scientific">Caldinitratiruptor microaerophilus</name>
    <dbReference type="NCBI Taxonomy" id="671077"/>
    <lineage>
        <taxon>Bacteria</taxon>
        <taxon>Bacillati</taxon>
        <taxon>Bacillota</taxon>
        <taxon>Clostridia</taxon>
        <taxon>Eubacteriales</taxon>
        <taxon>Symbiobacteriaceae</taxon>
        <taxon>Caldinitratiruptor</taxon>
    </lineage>
</organism>
<keyword evidence="17" id="KW-1185">Reference proteome</keyword>
<name>A0AA35CM26_9FIRM</name>
<gene>
    <name evidence="16" type="ORF">caldi_19830</name>
</gene>
<protein>
    <recommendedName>
        <fullName evidence="15">Cytochrome c domain-containing protein</fullName>
    </recommendedName>
</protein>
<dbReference type="InterPro" id="IPR002585">
    <property type="entry name" value="Cyt-d_ubiquinol_oxidase_su_1"/>
</dbReference>
<evidence type="ECO:0000256" key="4">
    <source>
        <dbReference type="ARBA" id="ARBA00022475"/>
    </source>
</evidence>
<evidence type="ECO:0000313" key="16">
    <source>
        <dbReference type="EMBL" id="BDG60893.1"/>
    </source>
</evidence>
<dbReference type="Proteomes" id="UP001163687">
    <property type="component" value="Chromosome"/>
</dbReference>
<feature type="transmembrane region" description="Helical" evidence="14">
    <location>
        <begin position="135"/>
        <end position="157"/>
    </location>
</feature>
<keyword evidence="3" id="KW-0813">Transport</keyword>
<dbReference type="GO" id="GO:0046872">
    <property type="term" value="F:metal ion binding"/>
    <property type="evidence" value="ECO:0007669"/>
    <property type="project" value="UniProtKB-KW"/>
</dbReference>
<feature type="region of interest" description="Disordered" evidence="13">
    <location>
        <begin position="427"/>
        <end position="447"/>
    </location>
</feature>
<evidence type="ECO:0000256" key="5">
    <source>
        <dbReference type="ARBA" id="ARBA00022617"/>
    </source>
</evidence>
<feature type="transmembrane region" description="Helical" evidence="14">
    <location>
        <begin position="282"/>
        <end position="304"/>
    </location>
</feature>
<evidence type="ECO:0000256" key="14">
    <source>
        <dbReference type="SAM" id="Phobius"/>
    </source>
</evidence>
<dbReference type="KEGG" id="cmic:caldi_19830"/>
<dbReference type="PANTHER" id="PTHR30365:SF14">
    <property type="entry name" value="CYTOCHROME BD MENAQUINOL OXIDASE SUBUNIT I-RELATED"/>
    <property type="match status" value="1"/>
</dbReference>
<dbReference type="GO" id="GO:0070069">
    <property type="term" value="C:cytochrome complex"/>
    <property type="evidence" value="ECO:0007669"/>
    <property type="project" value="InterPro"/>
</dbReference>
<accession>A0AA35CM26</accession>
<reference evidence="16" key="1">
    <citation type="submission" date="2022-03" db="EMBL/GenBank/DDBJ databases">
        <title>Complete genome sequence of Caldinitratiruptor microaerophilus.</title>
        <authorList>
            <person name="Mukaiyama R."/>
            <person name="Nishiyama T."/>
            <person name="Ueda K."/>
        </authorList>
    </citation>
    <scope>NUCLEOTIDE SEQUENCE</scope>
    <source>
        <strain evidence="16">JCM 16183</strain>
    </source>
</reference>
<dbReference type="Pfam" id="PF13442">
    <property type="entry name" value="Cytochrome_CBB3"/>
    <property type="match status" value="1"/>
</dbReference>
<dbReference type="GO" id="GO:0005886">
    <property type="term" value="C:plasma membrane"/>
    <property type="evidence" value="ECO:0007669"/>
    <property type="project" value="UniProtKB-SubCell"/>
</dbReference>
<evidence type="ECO:0000256" key="6">
    <source>
        <dbReference type="ARBA" id="ARBA00022692"/>
    </source>
</evidence>
<feature type="transmembrane region" description="Helical" evidence="14">
    <location>
        <begin position="15"/>
        <end position="41"/>
    </location>
</feature>
<evidence type="ECO:0000256" key="8">
    <source>
        <dbReference type="ARBA" id="ARBA00022982"/>
    </source>
</evidence>
<evidence type="ECO:0000313" key="17">
    <source>
        <dbReference type="Proteomes" id="UP001163687"/>
    </source>
</evidence>
<dbReference type="GO" id="GO:0019646">
    <property type="term" value="P:aerobic electron transport chain"/>
    <property type="evidence" value="ECO:0007669"/>
    <property type="project" value="InterPro"/>
</dbReference>
<evidence type="ECO:0000256" key="10">
    <source>
        <dbReference type="ARBA" id="ARBA00023004"/>
    </source>
</evidence>
<evidence type="ECO:0000259" key="15">
    <source>
        <dbReference type="PROSITE" id="PS51007"/>
    </source>
</evidence>
<evidence type="ECO:0000256" key="11">
    <source>
        <dbReference type="ARBA" id="ARBA00023136"/>
    </source>
</evidence>
<dbReference type="InterPro" id="IPR036909">
    <property type="entry name" value="Cyt_c-like_dom_sf"/>
</dbReference>
<dbReference type="EMBL" id="AP025628">
    <property type="protein sequence ID" value="BDG60893.1"/>
    <property type="molecule type" value="Genomic_DNA"/>
</dbReference>
<keyword evidence="10 12" id="KW-0408">Iron</keyword>
<evidence type="ECO:0000256" key="9">
    <source>
        <dbReference type="ARBA" id="ARBA00022989"/>
    </source>
</evidence>
<keyword evidence="6 14" id="KW-0812">Transmembrane</keyword>
<feature type="transmembrane region" description="Helical" evidence="14">
    <location>
        <begin position="177"/>
        <end position="198"/>
    </location>
</feature>
<feature type="domain" description="Cytochrome c" evidence="15">
    <location>
        <begin position="352"/>
        <end position="447"/>
    </location>
</feature>
<dbReference type="Pfam" id="PF01654">
    <property type="entry name" value="Cyt_bd_oxida_I"/>
    <property type="match status" value="1"/>
</dbReference>
<dbReference type="GO" id="GO:0016682">
    <property type="term" value="F:oxidoreductase activity, acting on diphenols and related substances as donors, oxygen as acceptor"/>
    <property type="evidence" value="ECO:0007669"/>
    <property type="project" value="TreeGrafter"/>
</dbReference>
<dbReference type="RefSeq" id="WP_264841580.1">
    <property type="nucleotide sequence ID" value="NZ_AP025628.1"/>
</dbReference>
<feature type="transmembrane region" description="Helical" evidence="14">
    <location>
        <begin position="244"/>
        <end position="270"/>
    </location>
</feature>
<proteinExistence type="inferred from homology"/>
<dbReference type="PANTHER" id="PTHR30365">
    <property type="entry name" value="CYTOCHROME D UBIQUINOL OXIDASE"/>
    <property type="match status" value="1"/>
</dbReference>
<evidence type="ECO:0000256" key="2">
    <source>
        <dbReference type="ARBA" id="ARBA00009819"/>
    </source>
</evidence>
<keyword evidence="5 12" id="KW-0349">Heme</keyword>
<evidence type="ECO:0000256" key="3">
    <source>
        <dbReference type="ARBA" id="ARBA00022448"/>
    </source>
</evidence>
<evidence type="ECO:0000256" key="1">
    <source>
        <dbReference type="ARBA" id="ARBA00004651"/>
    </source>
</evidence>
<feature type="transmembrane region" description="Helical" evidence="14">
    <location>
        <begin position="218"/>
        <end position="238"/>
    </location>
</feature>
<dbReference type="SUPFAM" id="SSF46626">
    <property type="entry name" value="Cytochrome c"/>
    <property type="match status" value="1"/>
</dbReference>
<evidence type="ECO:0000256" key="12">
    <source>
        <dbReference type="PROSITE-ProRule" id="PRU00433"/>
    </source>
</evidence>